<dbReference type="InterPro" id="IPR013373">
    <property type="entry name" value="Flagellin/pilin_N_arc"/>
</dbReference>
<evidence type="ECO:0008006" key="4">
    <source>
        <dbReference type="Google" id="ProtNLM"/>
    </source>
</evidence>
<proteinExistence type="predicted"/>
<feature type="transmembrane region" description="Helical" evidence="1">
    <location>
        <begin position="12"/>
        <end position="38"/>
    </location>
</feature>
<dbReference type="PATRIC" id="fig|1550241.5.peg.718"/>
<accession>A0A0F7FH92</accession>
<evidence type="ECO:0000256" key="1">
    <source>
        <dbReference type="SAM" id="Phobius"/>
    </source>
</evidence>
<dbReference type="NCBIfam" id="TIGR02537">
    <property type="entry name" value="arch_flag_Nterm"/>
    <property type="match status" value="1"/>
</dbReference>
<dbReference type="OrthoDB" id="31564at2157"/>
<dbReference type="GeneID" id="25401243"/>
<keyword evidence="3" id="KW-1185">Reference proteome</keyword>
<keyword evidence="1" id="KW-0812">Transmembrane</keyword>
<dbReference type="HOGENOM" id="CLU_145192_0_0_2"/>
<dbReference type="Gene3D" id="2.60.40.10">
    <property type="entry name" value="Immunoglobulins"/>
    <property type="match status" value="1"/>
</dbReference>
<evidence type="ECO:0000313" key="2">
    <source>
        <dbReference type="EMBL" id="AKG38517.1"/>
    </source>
</evidence>
<dbReference type="InterPro" id="IPR013783">
    <property type="entry name" value="Ig-like_fold"/>
</dbReference>
<dbReference type="AlphaFoldDB" id="A0A0F7FH92"/>
<evidence type="ECO:0000313" key="3">
    <source>
        <dbReference type="Proteomes" id="UP000067434"/>
    </source>
</evidence>
<dbReference type="KEGG" id="thf:MA03_03390"/>
<reference evidence="2 3" key="1">
    <citation type="journal article" date="2015" name="Stand. Genomic Sci.">
        <title>Complete genome sequence of and proposal of Thermofilum uzonense sp. nov. a novel hyperthermophilic crenarchaeon and emended description of the genus Thermofilum.</title>
        <authorList>
            <person name="Toshchakov S.V."/>
            <person name="Korzhenkov A.A."/>
            <person name="Samarov N.I."/>
            <person name="Mazunin I.O."/>
            <person name="Mozhey O.I."/>
            <person name="Shmyr I.S."/>
            <person name="Derbikova K.S."/>
            <person name="Taranov E.A."/>
            <person name="Dominova I.N."/>
            <person name="Bonch-Osmolovskaya E.A."/>
            <person name="Patrushev M.V."/>
            <person name="Podosokorskaya O.A."/>
            <person name="Kublanov I.V."/>
        </authorList>
    </citation>
    <scope>NUCLEOTIDE SEQUENCE [LARGE SCALE GENOMIC DNA]</scope>
    <source>
        <strain evidence="2 3">1807-2</strain>
    </source>
</reference>
<sequence>MTTRKGISPVIATVIIVAVTIAVAIAVAFWMTGIVGLFTGFEQVQVVSAVPNFNNGQFTITITVKNTGTAPASPDNVFINGVPFTNPPIAVTYNNTQWNPGEAKPLPPGAQATIIISFNDRTGWAGGTLTHGVSVEIKIHTAAGKEYPKLVVLP</sequence>
<dbReference type="Proteomes" id="UP000067434">
    <property type="component" value="Chromosome"/>
</dbReference>
<gene>
    <name evidence="2" type="ORF">MA03_03390</name>
</gene>
<dbReference type="STRING" id="1550241.MA03_03390"/>
<name>A0A0F7FH92_9CREN</name>
<keyword evidence="1" id="KW-1133">Transmembrane helix</keyword>
<organism evidence="2 3">
    <name type="scientific">Infirmifilum uzonense</name>
    <dbReference type="NCBI Taxonomy" id="1550241"/>
    <lineage>
        <taxon>Archaea</taxon>
        <taxon>Thermoproteota</taxon>
        <taxon>Thermoprotei</taxon>
        <taxon>Thermofilales</taxon>
        <taxon>Thermofilaceae</taxon>
        <taxon>Infirmifilum</taxon>
    </lineage>
</organism>
<keyword evidence="1" id="KW-0472">Membrane</keyword>
<dbReference type="EMBL" id="CP009961">
    <property type="protein sequence ID" value="AKG38517.1"/>
    <property type="molecule type" value="Genomic_DNA"/>
</dbReference>
<protein>
    <recommendedName>
        <fullName evidence="4">DUF4352 domain-containing protein</fullName>
    </recommendedName>
</protein>
<dbReference type="RefSeq" id="WP_052883928.1">
    <property type="nucleotide sequence ID" value="NZ_CP009961.1"/>
</dbReference>